<feature type="compositionally biased region" description="Basic and acidic residues" evidence="1">
    <location>
        <begin position="9"/>
        <end position="19"/>
    </location>
</feature>
<feature type="region of interest" description="Disordered" evidence="1">
    <location>
        <begin position="367"/>
        <end position="462"/>
    </location>
</feature>
<sequence>MSENPSTWKKKDNPVERDPKHRRNSSTNQGVKLFSKGKMLYIEDLPTDTVTFHNKEALFDRTHPRPRDDGKKAKKNKLCQIITPNEIVEGITNRCKVVSMDTTVDRPCCCCSAKTNQNSENNSNKQVAQVLSDIITPVLDKEGMIGKPFHTTWGIYQRESIKSETLTPCNNPPSRPQRTRHHTTAPSQQLNCAPTQQYTRGVSQQYSRAFSQQHNRAPIQQLSCAPTHRLTWSFDQQNTETCRTQREDCSTTQREDCSTTQRQAFPTQREVCPSERGVCPTQYRNEADCAQHPEETCPNPNSAETCPLCQCSPELLLKLFKIAIKGGDWRGMPSYVCGECPEPPAPAPPTPAPSAKSEPGDPCLCKEPEGSIVKEGPNSKTQTGTEPTCPCDIGETKQKRGSIRQTRFNSTVGTSTDPPRKKAWWSWKKNDCECPKEPEQVPESEAKPKSESKAKSESKLKSVPAEVKAPELMPLEFDPEPYLTLQSYFQQKDVILSEEILKKNSLETERVSGFRLSKEKTPPPEPESVLSPEDAIRYLAMMNPDVFRNIMAEQQAKLDGTYIPPPPPTPTEVVLPPQGKEAEGAFKGLKFKIGGRGSASKGLSGVCCFDLLTESFTTW</sequence>
<feature type="compositionally biased region" description="Polar residues" evidence="1">
    <location>
        <begin position="403"/>
        <end position="417"/>
    </location>
</feature>
<evidence type="ECO:0000313" key="2">
    <source>
        <dbReference type="EMBL" id="KAJ8736833.1"/>
    </source>
</evidence>
<organism evidence="2 3">
    <name type="scientific">Mythimna separata</name>
    <name type="common">Oriental armyworm</name>
    <name type="synonym">Pseudaletia separata</name>
    <dbReference type="NCBI Taxonomy" id="271217"/>
    <lineage>
        <taxon>Eukaryota</taxon>
        <taxon>Metazoa</taxon>
        <taxon>Ecdysozoa</taxon>
        <taxon>Arthropoda</taxon>
        <taxon>Hexapoda</taxon>
        <taxon>Insecta</taxon>
        <taxon>Pterygota</taxon>
        <taxon>Neoptera</taxon>
        <taxon>Endopterygota</taxon>
        <taxon>Lepidoptera</taxon>
        <taxon>Glossata</taxon>
        <taxon>Ditrysia</taxon>
        <taxon>Noctuoidea</taxon>
        <taxon>Noctuidae</taxon>
        <taxon>Noctuinae</taxon>
        <taxon>Hadenini</taxon>
        <taxon>Mythimna</taxon>
    </lineage>
</organism>
<feature type="region of interest" description="Disordered" evidence="1">
    <location>
        <begin position="164"/>
        <end position="189"/>
    </location>
</feature>
<protein>
    <submittedName>
        <fullName evidence="2">Uncharacterized protein</fullName>
    </submittedName>
</protein>
<accession>A0AAD7Z111</accession>
<gene>
    <name evidence="2" type="ORF">PYW07_000104</name>
</gene>
<dbReference type="AlphaFoldDB" id="A0AAD7Z111"/>
<feature type="region of interest" description="Disordered" evidence="1">
    <location>
        <begin position="1"/>
        <end position="31"/>
    </location>
</feature>
<feature type="compositionally biased region" description="Basic and acidic residues" evidence="1">
    <location>
        <begin position="428"/>
        <end position="460"/>
    </location>
</feature>
<comment type="caution">
    <text evidence="2">The sequence shown here is derived from an EMBL/GenBank/DDBJ whole genome shotgun (WGS) entry which is preliminary data.</text>
</comment>
<keyword evidence="3" id="KW-1185">Reference proteome</keyword>
<reference evidence="2" key="1">
    <citation type="submission" date="2023-03" db="EMBL/GenBank/DDBJ databases">
        <title>Chromosome-level genomes of two armyworms, Mythimna separata and Mythimna loreyi, provide insights into the biosynthesis and reception of sex pheromones.</title>
        <authorList>
            <person name="Zhao H."/>
        </authorList>
    </citation>
    <scope>NUCLEOTIDE SEQUENCE</scope>
    <source>
        <strain evidence="2">BeijingLab</strain>
        <tissue evidence="2">Pupa</tissue>
    </source>
</reference>
<name>A0AAD7Z111_MYTSE</name>
<dbReference type="Proteomes" id="UP001231518">
    <property type="component" value="Chromosome 1"/>
</dbReference>
<proteinExistence type="predicted"/>
<evidence type="ECO:0000313" key="3">
    <source>
        <dbReference type="Proteomes" id="UP001231518"/>
    </source>
</evidence>
<dbReference type="EMBL" id="JARGEI010000001">
    <property type="protein sequence ID" value="KAJ8736833.1"/>
    <property type="molecule type" value="Genomic_DNA"/>
</dbReference>
<evidence type="ECO:0000256" key="1">
    <source>
        <dbReference type="SAM" id="MobiDB-lite"/>
    </source>
</evidence>